<proteinExistence type="predicted"/>
<reference evidence="2 3" key="1">
    <citation type="submission" date="2017-06" db="EMBL/GenBank/DDBJ databases">
        <authorList>
            <person name="Kim H.J."/>
            <person name="Triplett B.A."/>
        </authorList>
    </citation>
    <scope>NUCLEOTIDE SEQUENCE [LARGE SCALE GENOMIC DNA]</scope>
    <source>
        <strain evidence="2 3">DSM 25597</strain>
    </source>
</reference>
<feature type="transmembrane region" description="Helical" evidence="1">
    <location>
        <begin position="87"/>
        <end position="111"/>
    </location>
</feature>
<accession>A0A239A841</accession>
<dbReference type="EMBL" id="FZNY01000004">
    <property type="protein sequence ID" value="SNR91826.1"/>
    <property type="molecule type" value="Genomic_DNA"/>
</dbReference>
<protein>
    <recommendedName>
        <fullName evidence="4">GTP-binding protein</fullName>
    </recommendedName>
</protein>
<evidence type="ECO:0000256" key="1">
    <source>
        <dbReference type="SAM" id="Phobius"/>
    </source>
</evidence>
<dbReference type="OrthoDB" id="1451346at2"/>
<evidence type="ECO:0000313" key="3">
    <source>
        <dbReference type="Proteomes" id="UP000198379"/>
    </source>
</evidence>
<keyword evidence="1" id="KW-1133">Transmembrane helix</keyword>
<sequence>MEFSKDIVLRPRFSFELDALPEKVLHAFEEIAKTQNTYVISRVDDHVFIRIPKQKQHFWSPQLHLEIYKIEEQPTVLKGLFGPKPTVWTLFMFLHFIVATLFIGAGMWMYSNISLKTSYAIPLVTMVVLCILWFVLYFSGRLGKEAGKTEMKALHYFMYDTLKSNGIKKL</sequence>
<feature type="transmembrane region" description="Helical" evidence="1">
    <location>
        <begin position="117"/>
        <end position="138"/>
    </location>
</feature>
<evidence type="ECO:0008006" key="4">
    <source>
        <dbReference type="Google" id="ProtNLM"/>
    </source>
</evidence>
<dbReference type="RefSeq" id="WP_089372035.1">
    <property type="nucleotide sequence ID" value="NZ_BMEP01000007.1"/>
</dbReference>
<keyword evidence="1" id="KW-0812">Transmembrane</keyword>
<dbReference type="Proteomes" id="UP000198379">
    <property type="component" value="Unassembled WGS sequence"/>
</dbReference>
<keyword evidence="3" id="KW-1185">Reference proteome</keyword>
<gene>
    <name evidence="2" type="ORF">SAMN06265376_104224</name>
</gene>
<evidence type="ECO:0000313" key="2">
    <source>
        <dbReference type="EMBL" id="SNR91826.1"/>
    </source>
</evidence>
<keyword evidence="1" id="KW-0472">Membrane</keyword>
<name>A0A239A841_9FLAO</name>
<organism evidence="2 3">
    <name type="scientific">Dokdonia pacifica</name>
    <dbReference type="NCBI Taxonomy" id="1627892"/>
    <lineage>
        <taxon>Bacteria</taxon>
        <taxon>Pseudomonadati</taxon>
        <taxon>Bacteroidota</taxon>
        <taxon>Flavobacteriia</taxon>
        <taxon>Flavobacteriales</taxon>
        <taxon>Flavobacteriaceae</taxon>
        <taxon>Dokdonia</taxon>
    </lineage>
</organism>
<dbReference type="AlphaFoldDB" id="A0A239A841"/>